<dbReference type="EMBL" id="AMZH03002674">
    <property type="protein sequence ID" value="RRT74789.1"/>
    <property type="molecule type" value="Genomic_DNA"/>
</dbReference>
<evidence type="ECO:0000313" key="1">
    <source>
        <dbReference type="EMBL" id="RRT74789.1"/>
    </source>
</evidence>
<dbReference type="Proteomes" id="UP000287651">
    <property type="component" value="Unassembled WGS sequence"/>
</dbReference>
<proteinExistence type="predicted"/>
<dbReference type="AlphaFoldDB" id="A0A427AEZ0"/>
<organism evidence="1 2">
    <name type="scientific">Ensete ventricosum</name>
    <name type="common">Abyssinian banana</name>
    <name type="synonym">Musa ensete</name>
    <dbReference type="NCBI Taxonomy" id="4639"/>
    <lineage>
        <taxon>Eukaryota</taxon>
        <taxon>Viridiplantae</taxon>
        <taxon>Streptophyta</taxon>
        <taxon>Embryophyta</taxon>
        <taxon>Tracheophyta</taxon>
        <taxon>Spermatophyta</taxon>
        <taxon>Magnoliopsida</taxon>
        <taxon>Liliopsida</taxon>
        <taxon>Zingiberales</taxon>
        <taxon>Musaceae</taxon>
        <taxon>Ensete</taxon>
    </lineage>
</organism>
<name>A0A427AEZ0_ENSVE</name>
<protein>
    <submittedName>
        <fullName evidence="1">Uncharacterized protein</fullName>
    </submittedName>
</protein>
<evidence type="ECO:0000313" key="2">
    <source>
        <dbReference type="Proteomes" id="UP000287651"/>
    </source>
</evidence>
<comment type="caution">
    <text evidence="1">The sequence shown here is derived from an EMBL/GenBank/DDBJ whole genome shotgun (WGS) entry which is preliminary data.</text>
</comment>
<sequence length="67" mass="7573">MIEVSLLNEIFNLVFEVVKLLSVISVLPMDVAVSSLVPPLKARLDRIVRPEEPLLLDLEENLHPSRI</sequence>
<gene>
    <name evidence="1" type="ORF">B296_00021998</name>
</gene>
<accession>A0A427AEZ0</accession>
<reference evidence="1 2" key="1">
    <citation type="journal article" date="2014" name="Agronomy (Basel)">
        <title>A Draft Genome Sequence for Ensete ventricosum, the Drought-Tolerant Tree Against Hunger.</title>
        <authorList>
            <person name="Harrison J."/>
            <person name="Moore K.A."/>
            <person name="Paszkiewicz K."/>
            <person name="Jones T."/>
            <person name="Grant M."/>
            <person name="Ambacheew D."/>
            <person name="Muzemil S."/>
            <person name="Studholme D.J."/>
        </authorList>
    </citation>
    <scope>NUCLEOTIDE SEQUENCE [LARGE SCALE GENOMIC DNA]</scope>
</reference>